<dbReference type="AlphaFoldDB" id="A0A4Y7IYU0"/>
<dbReference type="Proteomes" id="UP000316621">
    <property type="component" value="Chromosome 3"/>
</dbReference>
<evidence type="ECO:0000313" key="1">
    <source>
        <dbReference type="EMBL" id="RZC54044.1"/>
    </source>
</evidence>
<evidence type="ECO:0000313" key="2">
    <source>
        <dbReference type="Proteomes" id="UP000316621"/>
    </source>
</evidence>
<organism evidence="1 2">
    <name type="scientific">Papaver somniferum</name>
    <name type="common">Opium poppy</name>
    <dbReference type="NCBI Taxonomy" id="3469"/>
    <lineage>
        <taxon>Eukaryota</taxon>
        <taxon>Viridiplantae</taxon>
        <taxon>Streptophyta</taxon>
        <taxon>Embryophyta</taxon>
        <taxon>Tracheophyta</taxon>
        <taxon>Spermatophyta</taxon>
        <taxon>Magnoliopsida</taxon>
        <taxon>Ranunculales</taxon>
        <taxon>Papaveraceae</taxon>
        <taxon>Papaveroideae</taxon>
        <taxon>Papaver</taxon>
    </lineage>
</organism>
<dbReference type="Gramene" id="RZC54044">
    <property type="protein sequence ID" value="RZC54044"/>
    <property type="gene ID" value="C5167_012901"/>
</dbReference>
<accession>A0A4Y7IYU0</accession>
<protein>
    <submittedName>
        <fullName evidence="1">Uncharacterized protein</fullName>
    </submittedName>
</protein>
<name>A0A4Y7IYU0_PAPSO</name>
<gene>
    <name evidence="1" type="ORF">C5167_012901</name>
</gene>
<keyword evidence="2" id="KW-1185">Reference proteome</keyword>
<dbReference type="EMBL" id="CM010717">
    <property type="protein sequence ID" value="RZC54044.1"/>
    <property type="molecule type" value="Genomic_DNA"/>
</dbReference>
<proteinExistence type="predicted"/>
<reference evidence="1 2" key="1">
    <citation type="journal article" date="2018" name="Science">
        <title>The opium poppy genome and morphinan production.</title>
        <authorList>
            <person name="Guo L."/>
            <person name="Winzer T."/>
            <person name="Yang X."/>
            <person name="Li Y."/>
            <person name="Ning Z."/>
            <person name="He Z."/>
            <person name="Teodor R."/>
            <person name="Lu Y."/>
            <person name="Bowser T.A."/>
            <person name="Graham I.A."/>
            <person name="Ye K."/>
        </authorList>
    </citation>
    <scope>NUCLEOTIDE SEQUENCE [LARGE SCALE GENOMIC DNA]</scope>
    <source>
        <strain evidence="2">cv. HN1</strain>
        <tissue evidence="1">Leaves</tissue>
    </source>
</reference>
<sequence>MNRVLRLKGALSQQVYDVRTRLFSRLTLMNYRQIASFHFLRYRVSAVVASARDVIVRLPYCISFKEQALLESRNMLYSLLC</sequence>